<accession>A0A0R1R673</accession>
<dbReference type="PATRIC" id="fig|1423805.4.peg.2153"/>
<proteinExistence type="predicted"/>
<organism evidence="1 2">
    <name type="scientific">Levilactobacillus spicheri DSM 15429</name>
    <dbReference type="NCBI Taxonomy" id="1423805"/>
    <lineage>
        <taxon>Bacteria</taxon>
        <taxon>Bacillati</taxon>
        <taxon>Bacillota</taxon>
        <taxon>Bacilli</taxon>
        <taxon>Lactobacillales</taxon>
        <taxon>Lactobacillaceae</taxon>
        <taxon>Levilactobacillus</taxon>
    </lineage>
</organism>
<protein>
    <recommendedName>
        <fullName evidence="3">DUF4054 domain-containing protein</fullName>
    </recommendedName>
</protein>
<comment type="caution">
    <text evidence="1">The sequence shown here is derived from an EMBL/GenBank/DDBJ whole genome shotgun (WGS) entry which is preliminary data.</text>
</comment>
<evidence type="ECO:0000313" key="1">
    <source>
        <dbReference type="EMBL" id="KRL50436.1"/>
    </source>
</evidence>
<reference evidence="1 2" key="1">
    <citation type="journal article" date="2015" name="Genome Announc.">
        <title>Expanding the biotechnology potential of lactobacilli through comparative genomics of 213 strains and associated genera.</title>
        <authorList>
            <person name="Sun Z."/>
            <person name="Harris H.M."/>
            <person name="McCann A."/>
            <person name="Guo C."/>
            <person name="Argimon S."/>
            <person name="Zhang W."/>
            <person name="Yang X."/>
            <person name="Jeffery I.B."/>
            <person name="Cooney J.C."/>
            <person name="Kagawa T.F."/>
            <person name="Liu W."/>
            <person name="Song Y."/>
            <person name="Salvetti E."/>
            <person name="Wrobel A."/>
            <person name="Rasinkangas P."/>
            <person name="Parkhill J."/>
            <person name="Rea M.C."/>
            <person name="O'Sullivan O."/>
            <person name="Ritari J."/>
            <person name="Douillard F.P."/>
            <person name="Paul Ross R."/>
            <person name="Yang R."/>
            <person name="Briner A.E."/>
            <person name="Felis G.E."/>
            <person name="de Vos W.M."/>
            <person name="Barrangou R."/>
            <person name="Klaenhammer T.R."/>
            <person name="Caufield P.W."/>
            <person name="Cui Y."/>
            <person name="Zhang H."/>
            <person name="O'Toole P.W."/>
        </authorList>
    </citation>
    <scope>NUCLEOTIDE SEQUENCE [LARGE SCALE GENOMIC DNA]</scope>
    <source>
        <strain evidence="1 2">DSM 15429</strain>
    </source>
</reference>
<dbReference type="Proteomes" id="UP000051835">
    <property type="component" value="Unassembled WGS sequence"/>
</dbReference>
<name>A0A0R1R673_9LACO</name>
<dbReference type="RefSeq" id="WP_056962940.1">
    <property type="nucleotide sequence ID" value="NZ_AZFC01000002.1"/>
</dbReference>
<dbReference type="EMBL" id="AZFC01000002">
    <property type="protein sequence ID" value="KRL50436.1"/>
    <property type="molecule type" value="Genomic_DNA"/>
</dbReference>
<evidence type="ECO:0000313" key="2">
    <source>
        <dbReference type="Proteomes" id="UP000051835"/>
    </source>
</evidence>
<dbReference type="AlphaFoldDB" id="A0A0R1R673"/>
<gene>
    <name evidence="1" type="ORF">FD37_GL002102</name>
</gene>
<evidence type="ECO:0008006" key="3">
    <source>
        <dbReference type="Google" id="ProtNLM"/>
    </source>
</evidence>
<sequence length="116" mass="13335">MADNKTTLDRLKKYPLASDLDDDEYLQQLIDDSWVTVQDDHIKPVKQEEANRLLVLSELYVDTLVANGGVQSASHLGESQTMFDWSKGNDPYMVRYQALVDQFGRSRHRGRAFSRD</sequence>